<accession>A0A4R6UT67</accession>
<sequence>MYLSFTRQALVLTLLSLLGSAAYMETTRAETLRGFHHLTSDDGETSELSYALIREQGRDLFVGHTRELKAAKAHGKGTYLWAKQDGKTYLIDDPEIIKSVEAVWQPLSVPEAQMEKLEKQMEEFTSVMEIHQAEFEAITEVEGIPDPEMMREFEAEMAKFEEHIEPISEQMDAVGDELGKLGEQASNQTRELIAKAIAEGKAKKTP</sequence>
<gene>
    <name evidence="2" type="ORF">EV696_102190</name>
</gene>
<evidence type="ECO:0000256" key="1">
    <source>
        <dbReference type="SAM" id="SignalP"/>
    </source>
</evidence>
<keyword evidence="1" id="KW-0732">Signal</keyword>
<dbReference type="EMBL" id="SNYM01000002">
    <property type="protein sequence ID" value="TDQ50508.1"/>
    <property type="molecule type" value="Genomic_DNA"/>
</dbReference>
<protein>
    <recommendedName>
        <fullName evidence="4">DUF2884 family protein</fullName>
    </recommendedName>
</protein>
<evidence type="ECO:0000313" key="3">
    <source>
        <dbReference type="Proteomes" id="UP000295375"/>
    </source>
</evidence>
<comment type="caution">
    <text evidence="2">The sequence shown here is derived from an EMBL/GenBank/DDBJ whole genome shotgun (WGS) entry which is preliminary data.</text>
</comment>
<dbReference type="Proteomes" id="UP000295375">
    <property type="component" value="Unassembled WGS sequence"/>
</dbReference>
<reference evidence="2 3" key="1">
    <citation type="submission" date="2019-03" db="EMBL/GenBank/DDBJ databases">
        <title>Genomic Encyclopedia of Type Strains, Phase IV (KMG-IV): sequencing the most valuable type-strain genomes for metagenomic binning, comparative biology and taxonomic classification.</title>
        <authorList>
            <person name="Goeker M."/>
        </authorList>
    </citation>
    <scope>NUCLEOTIDE SEQUENCE [LARGE SCALE GENOMIC DNA]</scope>
    <source>
        <strain evidence="2 3">DSM 103792</strain>
    </source>
</reference>
<organism evidence="2 3">
    <name type="scientific">Permianibacter aggregans</name>
    <dbReference type="NCBI Taxonomy" id="1510150"/>
    <lineage>
        <taxon>Bacteria</taxon>
        <taxon>Pseudomonadati</taxon>
        <taxon>Pseudomonadota</taxon>
        <taxon>Gammaproteobacteria</taxon>
        <taxon>Pseudomonadales</taxon>
        <taxon>Pseudomonadaceae</taxon>
        <taxon>Permianibacter</taxon>
    </lineage>
</organism>
<evidence type="ECO:0008006" key="4">
    <source>
        <dbReference type="Google" id="ProtNLM"/>
    </source>
</evidence>
<evidence type="ECO:0000313" key="2">
    <source>
        <dbReference type="EMBL" id="TDQ50508.1"/>
    </source>
</evidence>
<feature type="signal peptide" evidence="1">
    <location>
        <begin position="1"/>
        <end position="24"/>
    </location>
</feature>
<keyword evidence="3" id="KW-1185">Reference proteome</keyword>
<name>A0A4R6UT67_9GAMM</name>
<dbReference type="AlphaFoldDB" id="A0A4R6UT67"/>
<dbReference type="RefSeq" id="WP_133587727.1">
    <property type="nucleotide sequence ID" value="NZ_CP037953.1"/>
</dbReference>
<dbReference type="OrthoDB" id="15218at2"/>
<feature type="chain" id="PRO_5020707861" description="DUF2884 family protein" evidence="1">
    <location>
        <begin position="25"/>
        <end position="206"/>
    </location>
</feature>
<proteinExistence type="predicted"/>